<name>M5FYP5_DACPD</name>
<dbReference type="SMART" id="SM00591">
    <property type="entry name" value="RWD"/>
    <property type="match status" value="1"/>
</dbReference>
<gene>
    <name evidence="4" type="ORF">DACRYDRAFT_92079</name>
</gene>
<feature type="compositionally biased region" description="Acidic residues" evidence="2">
    <location>
        <begin position="227"/>
        <end position="243"/>
    </location>
</feature>
<accession>M5FYP5</accession>
<evidence type="ECO:0000259" key="3">
    <source>
        <dbReference type="PROSITE" id="PS50908"/>
    </source>
</evidence>
<dbReference type="OrthoDB" id="277175at2759"/>
<evidence type="ECO:0000313" key="5">
    <source>
        <dbReference type="Proteomes" id="UP000030653"/>
    </source>
</evidence>
<dbReference type="PANTHER" id="PTHR12292">
    <property type="entry name" value="RWD DOMAIN-CONTAINING PROTEIN"/>
    <property type="match status" value="1"/>
</dbReference>
<dbReference type="InterPro" id="IPR006575">
    <property type="entry name" value="RWD_dom"/>
</dbReference>
<dbReference type="SUPFAM" id="SSF54495">
    <property type="entry name" value="UBC-like"/>
    <property type="match status" value="1"/>
</dbReference>
<sequence>MSQTLQEEFEVLESIFPEELERISQTELKIRVEPDASVSSDPPVVLSLHVSYPPIYPSEIPKMQLEEIEGELTELERDVLLSGLRLVGEDSLGMAMVFTLVTHLQSAMSALLQGREEDIRAAEEEKARLDAEAEANRNKGTAVTAESFARWKEGFNAEVRKRTEKEEEEKMRGMTPKERDEFKRSKTKLTGRQLFERDRNLGKEEDALGEEGAESVDISKYDRTEPREEEEEEEVGIEFEDSD</sequence>
<dbReference type="Gene3D" id="3.10.110.10">
    <property type="entry name" value="Ubiquitin Conjugating Enzyme"/>
    <property type="match status" value="1"/>
</dbReference>
<dbReference type="InterPro" id="IPR040213">
    <property type="entry name" value="GIR2-like"/>
</dbReference>
<proteinExistence type="predicted"/>
<feature type="compositionally biased region" description="Basic and acidic residues" evidence="2">
    <location>
        <begin position="160"/>
        <end position="184"/>
    </location>
</feature>
<dbReference type="GeneID" id="63692102"/>
<dbReference type="Pfam" id="PF05773">
    <property type="entry name" value="RWD"/>
    <property type="match status" value="1"/>
</dbReference>
<evidence type="ECO:0000256" key="1">
    <source>
        <dbReference type="SAM" id="Coils"/>
    </source>
</evidence>
<dbReference type="HOGENOM" id="CLU_084528_1_0_1"/>
<dbReference type="CDD" id="cd23823">
    <property type="entry name" value="RWD_GCN2"/>
    <property type="match status" value="1"/>
</dbReference>
<feature type="compositionally biased region" description="Basic and acidic residues" evidence="2">
    <location>
        <begin position="194"/>
        <end position="206"/>
    </location>
</feature>
<evidence type="ECO:0000256" key="2">
    <source>
        <dbReference type="SAM" id="MobiDB-lite"/>
    </source>
</evidence>
<protein>
    <submittedName>
        <fullName evidence="4">RWD-domain-containing protein</fullName>
    </submittedName>
</protein>
<evidence type="ECO:0000313" key="4">
    <source>
        <dbReference type="EMBL" id="EJT96627.1"/>
    </source>
</evidence>
<dbReference type="InterPro" id="IPR016135">
    <property type="entry name" value="UBQ-conjugating_enzyme/RWD"/>
</dbReference>
<keyword evidence="1" id="KW-0175">Coiled coil</keyword>
<dbReference type="AlphaFoldDB" id="M5FYP5"/>
<reference evidence="4 5" key="1">
    <citation type="journal article" date="2012" name="Science">
        <title>The Paleozoic origin of enzymatic lignin decomposition reconstructed from 31 fungal genomes.</title>
        <authorList>
            <person name="Floudas D."/>
            <person name="Binder M."/>
            <person name="Riley R."/>
            <person name="Barry K."/>
            <person name="Blanchette R.A."/>
            <person name="Henrissat B."/>
            <person name="Martinez A.T."/>
            <person name="Otillar R."/>
            <person name="Spatafora J.W."/>
            <person name="Yadav J.S."/>
            <person name="Aerts A."/>
            <person name="Benoit I."/>
            <person name="Boyd A."/>
            <person name="Carlson A."/>
            <person name="Copeland A."/>
            <person name="Coutinho P.M."/>
            <person name="de Vries R.P."/>
            <person name="Ferreira P."/>
            <person name="Findley K."/>
            <person name="Foster B."/>
            <person name="Gaskell J."/>
            <person name="Glotzer D."/>
            <person name="Gorecki P."/>
            <person name="Heitman J."/>
            <person name="Hesse C."/>
            <person name="Hori C."/>
            <person name="Igarashi K."/>
            <person name="Jurgens J.A."/>
            <person name="Kallen N."/>
            <person name="Kersten P."/>
            <person name="Kohler A."/>
            <person name="Kuees U."/>
            <person name="Kumar T.K.A."/>
            <person name="Kuo A."/>
            <person name="LaButti K."/>
            <person name="Larrondo L.F."/>
            <person name="Lindquist E."/>
            <person name="Ling A."/>
            <person name="Lombard V."/>
            <person name="Lucas S."/>
            <person name="Lundell T."/>
            <person name="Martin R."/>
            <person name="McLaughlin D.J."/>
            <person name="Morgenstern I."/>
            <person name="Morin E."/>
            <person name="Murat C."/>
            <person name="Nagy L.G."/>
            <person name="Nolan M."/>
            <person name="Ohm R.A."/>
            <person name="Patyshakuliyeva A."/>
            <person name="Rokas A."/>
            <person name="Ruiz-Duenas F.J."/>
            <person name="Sabat G."/>
            <person name="Salamov A."/>
            <person name="Samejima M."/>
            <person name="Schmutz J."/>
            <person name="Slot J.C."/>
            <person name="St John F."/>
            <person name="Stenlid J."/>
            <person name="Sun H."/>
            <person name="Sun S."/>
            <person name="Syed K."/>
            <person name="Tsang A."/>
            <person name="Wiebenga A."/>
            <person name="Young D."/>
            <person name="Pisabarro A."/>
            <person name="Eastwood D.C."/>
            <person name="Martin F."/>
            <person name="Cullen D."/>
            <person name="Grigoriev I.V."/>
            <person name="Hibbett D.S."/>
        </authorList>
    </citation>
    <scope>NUCLEOTIDE SEQUENCE [LARGE SCALE GENOMIC DNA]</scope>
    <source>
        <strain evidence="4 5">DJM-731 SS1</strain>
    </source>
</reference>
<dbReference type="RefSeq" id="XP_040623525.1">
    <property type="nucleotide sequence ID" value="XM_040777040.1"/>
</dbReference>
<dbReference type="Proteomes" id="UP000030653">
    <property type="component" value="Unassembled WGS sequence"/>
</dbReference>
<feature type="region of interest" description="Disordered" evidence="2">
    <location>
        <begin position="160"/>
        <end position="243"/>
    </location>
</feature>
<feature type="domain" description="RWD" evidence="3">
    <location>
        <begin position="7"/>
        <end position="111"/>
    </location>
</feature>
<dbReference type="EMBL" id="JH795882">
    <property type="protein sequence ID" value="EJT96627.1"/>
    <property type="molecule type" value="Genomic_DNA"/>
</dbReference>
<feature type="coiled-coil region" evidence="1">
    <location>
        <begin position="112"/>
        <end position="139"/>
    </location>
</feature>
<dbReference type="PROSITE" id="PS50908">
    <property type="entry name" value="RWD"/>
    <property type="match status" value="1"/>
</dbReference>
<dbReference type="InterPro" id="IPR032378">
    <property type="entry name" value="ZC3H15/TMA46_C"/>
</dbReference>
<dbReference type="Pfam" id="PF16543">
    <property type="entry name" value="DFRP_C"/>
    <property type="match status" value="1"/>
</dbReference>
<organism evidence="4 5">
    <name type="scientific">Dacryopinax primogenitus (strain DJM 731)</name>
    <name type="common">Brown rot fungus</name>
    <dbReference type="NCBI Taxonomy" id="1858805"/>
    <lineage>
        <taxon>Eukaryota</taxon>
        <taxon>Fungi</taxon>
        <taxon>Dikarya</taxon>
        <taxon>Basidiomycota</taxon>
        <taxon>Agaricomycotina</taxon>
        <taxon>Dacrymycetes</taxon>
        <taxon>Dacrymycetales</taxon>
        <taxon>Dacrymycetaceae</taxon>
        <taxon>Dacryopinax</taxon>
    </lineage>
</organism>
<feature type="compositionally biased region" description="Basic and acidic residues" evidence="2">
    <location>
        <begin position="217"/>
        <end position="226"/>
    </location>
</feature>
<dbReference type="STRING" id="1858805.M5FYP5"/>
<dbReference type="OMA" id="QWDEHKK"/>
<keyword evidence="5" id="KW-1185">Reference proteome</keyword>